<evidence type="ECO:0000313" key="3">
    <source>
        <dbReference type="Proteomes" id="UP000000245"/>
    </source>
</evidence>
<dbReference type="KEGG" id="acr:Acry_2775"/>
<proteinExistence type="predicted"/>
<dbReference type="EMBL" id="CP000697">
    <property type="protein sequence ID" value="ABQ31966.1"/>
    <property type="molecule type" value="Genomic_DNA"/>
</dbReference>
<feature type="transmembrane region" description="Helical" evidence="1">
    <location>
        <begin position="138"/>
        <end position="163"/>
    </location>
</feature>
<feature type="transmembrane region" description="Helical" evidence="1">
    <location>
        <begin position="200"/>
        <end position="218"/>
    </location>
</feature>
<dbReference type="Pfam" id="PF09955">
    <property type="entry name" value="DUF2189"/>
    <property type="match status" value="1"/>
</dbReference>
<dbReference type="AlphaFoldDB" id="A5G284"/>
<organism evidence="2 3">
    <name type="scientific">Acidiphilium cryptum (strain JF-5)</name>
    <dbReference type="NCBI Taxonomy" id="349163"/>
    <lineage>
        <taxon>Bacteria</taxon>
        <taxon>Pseudomonadati</taxon>
        <taxon>Pseudomonadota</taxon>
        <taxon>Alphaproteobacteria</taxon>
        <taxon>Acetobacterales</taxon>
        <taxon>Acidocellaceae</taxon>
        <taxon>Acidiphilium</taxon>
    </lineage>
</organism>
<feature type="transmembrane region" description="Helical" evidence="1">
    <location>
        <begin position="66"/>
        <end position="85"/>
    </location>
</feature>
<feature type="transmembrane region" description="Helical" evidence="1">
    <location>
        <begin position="239"/>
        <end position="271"/>
    </location>
</feature>
<feature type="transmembrane region" description="Helical" evidence="1">
    <location>
        <begin position="92"/>
        <end position="112"/>
    </location>
</feature>
<dbReference type="Proteomes" id="UP000000245">
    <property type="component" value="Chromosome"/>
</dbReference>
<dbReference type="STRING" id="349163.Acry_2775"/>
<dbReference type="RefSeq" id="WP_012040302.1">
    <property type="nucleotide sequence ID" value="NC_009484.1"/>
</dbReference>
<sequence length="284" mass="30057">MHIRNPIEWALSAPGHAVEEIGAADGETYWAEAKTLPVNIRRIGIEDLAVALRRGFEDFEADRTDIVVLALVFPIAGLFLSAVVANGHLLPLVVPLVAGFALIGPLASVWLMELSRLRETGRTPRVIEAAGILRSPQIGAILAMGGLQILLLLLWLGAAEFIYIRTLGAAEPRSFAAFVAAALTTPAGWAMMAAGLCTGFVFAVAALAIGVTSFPLLLDRPADMPAALGISIRALRRNPAILGLWGLIVLVGLALGAVPGLLGIAIVLPILGHSTWHLYRRIID</sequence>
<dbReference type="InterPro" id="IPR018692">
    <property type="entry name" value="DUF2189"/>
</dbReference>
<keyword evidence="1" id="KW-1133">Transmembrane helix</keyword>
<protein>
    <submittedName>
        <fullName evidence="2">Integral membrane protein-like protein</fullName>
    </submittedName>
</protein>
<name>A5G284_ACICJ</name>
<evidence type="ECO:0000256" key="1">
    <source>
        <dbReference type="SAM" id="Phobius"/>
    </source>
</evidence>
<keyword evidence="1" id="KW-0472">Membrane</keyword>
<accession>A5G284</accession>
<feature type="transmembrane region" description="Helical" evidence="1">
    <location>
        <begin position="175"/>
        <end position="194"/>
    </location>
</feature>
<keyword evidence="3" id="KW-1185">Reference proteome</keyword>
<gene>
    <name evidence="2" type="ordered locus">Acry_2775</name>
</gene>
<reference evidence="2 3" key="1">
    <citation type="submission" date="2007-05" db="EMBL/GenBank/DDBJ databases">
        <title>Complete sequence of chromosome of Acidiphilium cryptum JF-5.</title>
        <authorList>
            <consortium name="US DOE Joint Genome Institute"/>
            <person name="Copeland A."/>
            <person name="Lucas S."/>
            <person name="Lapidus A."/>
            <person name="Barry K."/>
            <person name="Detter J.C."/>
            <person name="Glavina del Rio T."/>
            <person name="Hammon N."/>
            <person name="Israni S."/>
            <person name="Dalin E."/>
            <person name="Tice H."/>
            <person name="Pitluck S."/>
            <person name="Sims D."/>
            <person name="Brettin T."/>
            <person name="Bruce D."/>
            <person name="Han C."/>
            <person name="Schmutz J."/>
            <person name="Larimer F."/>
            <person name="Land M."/>
            <person name="Hauser L."/>
            <person name="Kyrpides N."/>
            <person name="Kim E."/>
            <person name="Magnuson T."/>
            <person name="Richardson P."/>
        </authorList>
    </citation>
    <scope>NUCLEOTIDE SEQUENCE [LARGE SCALE GENOMIC DNA]</scope>
    <source>
        <strain evidence="2 3">JF-5</strain>
    </source>
</reference>
<keyword evidence="1" id="KW-0812">Transmembrane</keyword>
<dbReference type="eggNOG" id="COG5473">
    <property type="taxonomic scope" value="Bacteria"/>
</dbReference>
<dbReference type="HOGENOM" id="CLU_067791_0_0_5"/>
<evidence type="ECO:0000313" key="2">
    <source>
        <dbReference type="EMBL" id="ABQ31966.1"/>
    </source>
</evidence>